<dbReference type="InterPro" id="IPR011992">
    <property type="entry name" value="EF-hand-dom_pair"/>
</dbReference>
<organism evidence="3 4">
    <name type="scientific">Paramagnetospirillum caucaseum</name>
    <dbReference type="NCBI Taxonomy" id="1244869"/>
    <lineage>
        <taxon>Bacteria</taxon>
        <taxon>Pseudomonadati</taxon>
        <taxon>Pseudomonadota</taxon>
        <taxon>Alphaproteobacteria</taxon>
        <taxon>Rhodospirillales</taxon>
        <taxon>Magnetospirillaceae</taxon>
        <taxon>Paramagnetospirillum</taxon>
    </lineage>
</organism>
<feature type="domain" description="EF-hand" evidence="2">
    <location>
        <begin position="102"/>
        <end position="137"/>
    </location>
</feature>
<comment type="caution">
    <text evidence="3">The sequence shown here is derived from an EMBL/GenBank/DDBJ whole genome shotgun (WGS) entry which is preliminary data.</text>
</comment>
<dbReference type="OrthoDB" id="8305448at2"/>
<dbReference type="PATRIC" id="fig|1244869.3.peg.3522"/>
<name>M2ZMT9_9PROT</name>
<feature type="compositionally biased region" description="Polar residues" evidence="1">
    <location>
        <begin position="160"/>
        <end position="169"/>
    </location>
</feature>
<accession>M2ZMT9</accession>
<feature type="compositionally biased region" description="Low complexity" evidence="1">
    <location>
        <begin position="193"/>
        <end position="219"/>
    </location>
</feature>
<gene>
    <name evidence="3" type="ORF">H261_17583</name>
</gene>
<dbReference type="RefSeq" id="WP_008620107.1">
    <property type="nucleotide sequence ID" value="NZ_AONQ01000059.1"/>
</dbReference>
<feature type="compositionally biased region" description="Gly residues" evidence="1">
    <location>
        <begin position="174"/>
        <end position="192"/>
    </location>
</feature>
<protein>
    <submittedName>
        <fullName evidence="3">Suppressor protein SRP40</fullName>
    </submittedName>
</protein>
<dbReference type="InterPro" id="IPR002048">
    <property type="entry name" value="EF_hand_dom"/>
</dbReference>
<dbReference type="SUPFAM" id="SSF47473">
    <property type="entry name" value="EF-hand"/>
    <property type="match status" value="1"/>
</dbReference>
<keyword evidence="4" id="KW-1185">Reference proteome</keyword>
<dbReference type="STRING" id="1244869.H261_17583"/>
<dbReference type="Proteomes" id="UP000011744">
    <property type="component" value="Unassembled WGS sequence"/>
</dbReference>
<dbReference type="PROSITE" id="PS00018">
    <property type="entry name" value="EF_HAND_1"/>
    <property type="match status" value="1"/>
</dbReference>
<feature type="compositionally biased region" description="Basic and acidic residues" evidence="1">
    <location>
        <begin position="112"/>
        <end position="134"/>
    </location>
</feature>
<evidence type="ECO:0000313" key="3">
    <source>
        <dbReference type="EMBL" id="EME68587.1"/>
    </source>
</evidence>
<dbReference type="eggNOG" id="COG5126">
    <property type="taxonomic scope" value="Bacteria"/>
</dbReference>
<proteinExistence type="predicted"/>
<sequence>MSIASVGNQSSPQSLLLTDLKKNGLSSEVATQVESEIQSVLQSQAESGSPPSPTDVRTAIEARLKEDVSSGSLTQEQADAVIAALDEFESRIRQSPPSGAGQKGPDAAELFAKLDGDGDGTVTRDEFVAGRPDDVSEEQATAFYDKIAEDSGGDADVGLTQEQFATGLQNAGPPAGGGAPPAGGGGGGGAAGVGSSQSSDEVVSVTTTTSADGTKTTVTKYADGSSSTSVTYGQTDASSADALQSILKSLTKDSADSDDTASYLGKLLSGRLVDTVA</sequence>
<feature type="compositionally biased region" description="Polar residues" evidence="1">
    <location>
        <begin position="224"/>
        <end position="236"/>
    </location>
</feature>
<evidence type="ECO:0000313" key="4">
    <source>
        <dbReference type="Proteomes" id="UP000011744"/>
    </source>
</evidence>
<reference evidence="3 4" key="1">
    <citation type="journal article" date="2014" name="Genome Announc.">
        <title>Draft Genome Sequence of Magnetospirillum sp. Strain SO-1, a Freshwater Magnetotactic Bacterium Isolated from the Ol'khovka River, Russia.</title>
        <authorList>
            <person name="Grouzdev D.S."/>
            <person name="Dziuba M.V."/>
            <person name="Sukhacheva M.S."/>
            <person name="Mardanov A.V."/>
            <person name="Beletskiy A.V."/>
            <person name="Kuznetsov B.B."/>
            <person name="Skryabin K.G."/>
        </authorList>
    </citation>
    <scope>NUCLEOTIDE SEQUENCE [LARGE SCALE GENOMIC DNA]</scope>
    <source>
        <strain evidence="3 4">SO-1</strain>
    </source>
</reference>
<dbReference type="EMBL" id="AONQ01000059">
    <property type="protein sequence ID" value="EME68587.1"/>
    <property type="molecule type" value="Genomic_DNA"/>
</dbReference>
<dbReference type="GO" id="GO:0005509">
    <property type="term" value="F:calcium ion binding"/>
    <property type="evidence" value="ECO:0007669"/>
    <property type="project" value="InterPro"/>
</dbReference>
<feature type="region of interest" description="Disordered" evidence="1">
    <location>
        <begin position="92"/>
        <end position="236"/>
    </location>
</feature>
<evidence type="ECO:0000256" key="1">
    <source>
        <dbReference type="SAM" id="MobiDB-lite"/>
    </source>
</evidence>
<dbReference type="AlphaFoldDB" id="M2ZMT9"/>
<dbReference type="InterPro" id="IPR018247">
    <property type="entry name" value="EF_Hand_1_Ca_BS"/>
</dbReference>
<dbReference type="Gene3D" id="1.10.238.10">
    <property type="entry name" value="EF-hand"/>
    <property type="match status" value="1"/>
</dbReference>
<evidence type="ECO:0000259" key="2">
    <source>
        <dbReference type="PROSITE" id="PS50222"/>
    </source>
</evidence>
<dbReference type="PROSITE" id="PS50222">
    <property type="entry name" value="EF_HAND_2"/>
    <property type="match status" value="1"/>
</dbReference>